<evidence type="ECO:0000313" key="3">
    <source>
        <dbReference type="EMBL" id="EMC94384.1"/>
    </source>
</evidence>
<keyword evidence="4" id="KW-1185">Reference proteome</keyword>
<dbReference type="InterPro" id="IPR058645">
    <property type="entry name" value="NTF2-like_dom_7"/>
</dbReference>
<organism evidence="3 4">
    <name type="scientific">Baudoinia panamericana (strain UAMH 10762)</name>
    <name type="common">Angels' share fungus</name>
    <name type="synonym">Baudoinia compniacensis (strain UAMH 10762)</name>
    <dbReference type="NCBI Taxonomy" id="717646"/>
    <lineage>
        <taxon>Eukaryota</taxon>
        <taxon>Fungi</taxon>
        <taxon>Dikarya</taxon>
        <taxon>Ascomycota</taxon>
        <taxon>Pezizomycotina</taxon>
        <taxon>Dothideomycetes</taxon>
        <taxon>Dothideomycetidae</taxon>
        <taxon>Mycosphaerellales</taxon>
        <taxon>Teratosphaeriaceae</taxon>
        <taxon>Baudoinia</taxon>
    </lineage>
</organism>
<evidence type="ECO:0000259" key="2">
    <source>
        <dbReference type="Pfam" id="PF26534"/>
    </source>
</evidence>
<dbReference type="Pfam" id="PF26534">
    <property type="entry name" value="NTF2_7"/>
    <property type="match status" value="1"/>
</dbReference>
<dbReference type="HOGENOM" id="CLU_096573_2_1_1"/>
<dbReference type="EMBL" id="KB445558">
    <property type="protein sequence ID" value="EMC94384.1"/>
    <property type="molecule type" value="Genomic_DNA"/>
</dbReference>
<evidence type="ECO:0000256" key="1">
    <source>
        <dbReference type="SAM" id="SignalP"/>
    </source>
</evidence>
<feature type="domain" description="NTF2-like" evidence="2">
    <location>
        <begin position="21"/>
        <end position="157"/>
    </location>
</feature>
<dbReference type="OrthoDB" id="5596743at2759"/>
<dbReference type="OMA" id="WIEGISH"/>
<dbReference type="Proteomes" id="UP000011761">
    <property type="component" value="Unassembled WGS sequence"/>
</dbReference>
<gene>
    <name evidence="3" type="ORF">BAUCODRAFT_157997</name>
</gene>
<feature type="signal peptide" evidence="1">
    <location>
        <begin position="1"/>
        <end position="17"/>
    </location>
</feature>
<reference evidence="3 4" key="1">
    <citation type="journal article" date="2012" name="PLoS Pathog.">
        <title>Diverse lifestyles and strategies of plant pathogenesis encoded in the genomes of eighteen Dothideomycetes fungi.</title>
        <authorList>
            <person name="Ohm R.A."/>
            <person name="Feau N."/>
            <person name="Henrissat B."/>
            <person name="Schoch C.L."/>
            <person name="Horwitz B.A."/>
            <person name="Barry K.W."/>
            <person name="Condon B.J."/>
            <person name="Copeland A.C."/>
            <person name="Dhillon B."/>
            <person name="Glaser F."/>
            <person name="Hesse C.N."/>
            <person name="Kosti I."/>
            <person name="LaButti K."/>
            <person name="Lindquist E.A."/>
            <person name="Lucas S."/>
            <person name="Salamov A.A."/>
            <person name="Bradshaw R.E."/>
            <person name="Ciuffetti L."/>
            <person name="Hamelin R.C."/>
            <person name="Kema G.H.J."/>
            <person name="Lawrence C."/>
            <person name="Scott J.A."/>
            <person name="Spatafora J.W."/>
            <person name="Turgeon B.G."/>
            <person name="de Wit P.J.G.M."/>
            <person name="Zhong S."/>
            <person name="Goodwin S.B."/>
            <person name="Grigoriev I.V."/>
        </authorList>
    </citation>
    <scope>NUCLEOTIDE SEQUENCE [LARGE SCALE GENOMIC DNA]</scope>
    <source>
        <strain evidence="3 4">UAMH 10762</strain>
    </source>
</reference>
<dbReference type="GeneID" id="19109341"/>
<sequence>MNFLLITTCAFIATTSAQSTDCISQNLAVDVVAALEATLTHVGNVTQIGNALLADDFVEISDSILSLQSLPLGGVSAPSKQAWIEGISHSPADTNITTLDIGVVCPNKILWQWQFNAVGRAPYPVKGFNYIVMDDCPQIQTMYIEFNSIAWALDDGELNSSATA</sequence>
<accession>M2N5R8</accession>
<keyword evidence="1" id="KW-0732">Signal</keyword>
<dbReference type="KEGG" id="bcom:BAUCODRAFT_157997"/>
<dbReference type="RefSeq" id="XP_007678282.1">
    <property type="nucleotide sequence ID" value="XM_007680092.1"/>
</dbReference>
<dbReference type="AlphaFoldDB" id="M2N5R8"/>
<evidence type="ECO:0000313" key="4">
    <source>
        <dbReference type="Proteomes" id="UP000011761"/>
    </source>
</evidence>
<dbReference type="eggNOG" id="ENOG502RKZC">
    <property type="taxonomic scope" value="Eukaryota"/>
</dbReference>
<name>M2N5R8_BAUPA</name>
<feature type="chain" id="PRO_5004021930" description="NTF2-like domain-containing protein" evidence="1">
    <location>
        <begin position="18"/>
        <end position="164"/>
    </location>
</feature>
<proteinExistence type="predicted"/>
<protein>
    <recommendedName>
        <fullName evidence="2">NTF2-like domain-containing protein</fullName>
    </recommendedName>
</protein>